<protein>
    <submittedName>
        <fullName evidence="1">Uncharacterized protein</fullName>
    </submittedName>
</protein>
<reference evidence="1" key="1">
    <citation type="submission" date="2021-02" db="EMBL/GenBank/DDBJ databases">
        <authorList>
            <person name="Nowell W R."/>
        </authorList>
    </citation>
    <scope>NUCLEOTIDE SEQUENCE</scope>
</reference>
<feature type="non-terminal residue" evidence="1">
    <location>
        <position position="60"/>
    </location>
</feature>
<accession>A0A8S3ICS9</accession>
<dbReference type="Proteomes" id="UP000681720">
    <property type="component" value="Unassembled WGS sequence"/>
</dbReference>
<feature type="non-terminal residue" evidence="1">
    <location>
        <position position="1"/>
    </location>
</feature>
<name>A0A8S3ICS9_9BILA</name>
<sequence length="60" mass="6851">NHQARLGTKGELLMKRDLTKYLNQLRRAKIVCERHITANGGRSYLLVDASTNKTNLANRK</sequence>
<gene>
    <name evidence="1" type="ORF">GIL414_LOCUS74813</name>
</gene>
<proteinExistence type="predicted"/>
<organism evidence="1 2">
    <name type="scientific">Rotaria magnacalcarata</name>
    <dbReference type="NCBI Taxonomy" id="392030"/>
    <lineage>
        <taxon>Eukaryota</taxon>
        <taxon>Metazoa</taxon>
        <taxon>Spiralia</taxon>
        <taxon>Gnathifera</taxon>
        <taxon>Rotifera</taxon>
        <taxon>Eurotatoria</taxon>
        <taxon>Bdelloidea</taxon>
        <taxon>Philodinida</taxon>
        <taxon>Philodinidae</taxon>
        <taxon>Rotaria</taxon>
    </lineage>
</organism>
<evidence type="ECO:0000313" key="2">
    <source>
        <dbReference type="Proteomes" id="UP000681720"/>
    </source>
</evidence>
<evidence type="ECO:0000313" key="1">
    <source>
        <dbReference type="EMBL" id="CAF5195790.1"/>
    </source>
</evidence>
<comment type="caution">
    <text evidence="1">The sequence shown here is derived from an EMBL/GenBank/DDBJ whole genome shotgun (WGS) entry which is preliminary data.</text>
</comment>
<dbReference type="EMBL" id="CAJOBJ010341654">
    <property type="protein sequence ID" value="CAF5195790.1"/>
    <property type="molecule type" value="Genomic_DNA"/>
</dbReference>
<dbReference type="AlphaFoldDB" id="A0A8S3ICS9"/>